<evidence type="ECO:0000313" key="3">
    <source>
        <dbReference type="EMBL" id="MBD1394836.1"/>
    </source>
</evidence>
<protein>
    <submittedName>
        <fullName evidence="3">Uncharacterized protein</fullName>
    </submittedName>
</protein>
<evidence type="ECO:0000256" key="1">
    <source>
        <dbReference type="SAM" id="Coils"/>
    </source>
</evidence>
<sequence>MKKSERKAMVKAAKKAVTINIQNHIIAAIKQSAAELKADTKKIEKKLVKASGKVAKKFAKMISAAQPVEKEKAPEVAAPAPKVPVAQTASKAKTTKPAKTAEPVVTQAS</sequence>
<feature type="coiled-coil region" evidence="1">
    <location>
        <begin position="26"/>
        <end position="53"/>
    </location>
</feature>
<feature type="region of interest" description="Disordered" evidence="2">
    <location>
        <begin position="69"/>
        <end position="109"/>
    </location>
</feature>
<gene>
    <name evidence="3" type="ORF">IDJ76_17140</name>
</gene>
<evidence type="ECO:0000313" key="4">
    <source>
        <dbReference type="Proteomes" id="UP000619078"/>
    </source>
</evidence>
<comment type="caution">
    <text evidence="3">The sequence shown here is derived from an EMBL/GenBank/DDBJ whole genome shotgun (WGS) entry which is preliminary data.</text>
</comment>
<feature type="compositionally biased region" description="Low complexity" evidence="2">
    <location>
        <begin position="75"/>
        <end position="101"/>
    </location>
</feature>
<proteinExistence type="predicted"/>
<dbReference type="RefSeq" id="WP_191164834.1">
    <property type="nucleotide sequence ID" value="NZ_JACWMX010000007.1"/>
</dbReference>
<organism evidence="3 4">
    <name type="scientific">Mucilaginibacter glaciei</name>
    <dbReference type="NCBI Taxonomy" id="2772109"/>
    <lineage>
        <taxon>Bacteria</taxon>
        <taxon>Pseudomonadati</taxon>
        <taxon>Bacteroidota</taxon>
        <taxon>Sphingobacteriia</taxon>
        <taxon>Sphingobacteriales</taxon>
        <taxon>Sphingobacteriaceae</taxon>
        <taxon>Mucilaginibacter</taxon>
    </lineage>
</organism>
<dbReference type="EMBL" id="JACWMX010000007">
    <property type="protein sequence ID" value="MBD1394836.1"/>
    <property type="molecule type" value="Genomic_DNA"/>
</dbReference>
<name>A0A926NP98_9SPHI</name>
<keyword evidence="4" id="KW-1185">Reference proteome</keyword>
<keyword evidence="1" id="KW-0175">Coiled coil</keyword>
<dbReference type="Proteomes" id="UP000619078">
    <property type="component" value="Unassembled WGS sequence"/>
</dbReference>
<reference evidence="3" key="1">
    <citation type="submission" date="2020-09" db="EMBL/GenBank/DDBJ databases">
        <title>Novel species of Mucilaginibacter isolated from a glacier on the Tibetan Plateau.</title>
        <authorList>
            <person name="Liu Q."/>
            <person name="Xin Y.-H."/>
        </authorList>
    </citation>
    <scope>NUCLEOTIDE SEQUENCE</scope>
    <source>
        <strain evidence="3">ZB1P21</strain>
    </source>
</reference>
<accession>A0A926NP98</accession>
<evidence type="ECO:0000256" key="2">
    <source>
        <dbReference type="SAM" id="MobiDB-lite"/>
    </source>
</evidence>
<dbReference type="AlphaFoldDB" id="A0A926NP98"/>